<comment type="caution">
    <text evidence="1">The sequence shown here is derived from an EMBL/GenBank/DDBJ whole genome shotgun (WGS) entry which is preliminary data.</text>
</comment>
<accession>A0AAV7E7M9</accession>
<organism evidence="1 2">
    <name type="scientific">Aristolochia fimbriata</name>
    <name type="common">White veined hardy Dutchman's pipe vine</name>
    <dbReference type="NCBI Taxonomy" id="158543"/>
    <lineage>
        <taxon>Eukaryota</taxon>
        <taxon>Viridiplantae</taxon>
        <taxon>Streptophyta</taxon>
        <taxon>Embryophyta</taxon>
        <taxon>Tracheophyta</taxon>
        <taxon>Spermatophyta</taxon>
        <taxon>Magnoliopsida</taxon>
        <taxon>Magnoliidae</taxon>
        <taxon>Piperales</taxon>
        <taxon>Aristolochiaceae</taxon>
        <taxon>Aristolochia</taxon>
    </lineage>
</organism>
<dbReference type="AlphaFoldDB" id="A0AAV7E7M9"/>
<evidence type="ECO:0000313" key="1">
    <source>
        <dbReference type="EMBL" id="KAG9444703.1"/>
    </source>
</evidence>
<gene>
    <name evidence="1" type="ORF">H6P81_016043</name>
</gene>
<protein>
    <submittedName>
        <fullName evidence="1">Uncharacterized protein</fullName>
    </submittedName>
</protein>
<reference evidence="1 2" key="1">
    <citation type="submission" date="2021-07" db="EMBL/GenBank/DDBJ databases">
        <title>The Aristolochia fimbriata genome: insights into angiosperm evolution, floral development and chemical biosynthesis.</title>
        <authorList>
            <person name="Jiao Y."/>
        </authorList>
    </citation>
    <scope>NUCLEOTIDE SEQUENCE [LARGE SCALE GENOMIC DNA]</scope>
    <source>
        <strain evidence="1">IBCAS-2021</strain>
        <tissue evidence="1">Leaf</tissue>
    </source>
</reference>
<dbReference type="Proteomes" id="UP000825729">
    <property type="component" value="Unassembled WGS sequence"/>
</dbReference>
<sequence>MGGRGAMRAADARVSLGLLVPKVLRKGLSPLQRRGRVCCPPAAQAMVCPSTREQSKGHLPSPHDGLQLFSQAGKAQGGLYGAFVGSAMHGRASRYGTLGAAAKVVHAGHALSGAFRQMSRRLVAPSSLHQTDLPLPCWVAGIPPGAFPLKPSAGPAVAAGTGGRNQGPAFFLPLSLTAGVLERRTTKVFMDPCECGSPDGLG</sequence>
<evidence type="ECO:0000313" key="2">
    <source>
        <dbReference type="Proteomes" id="UP000825729"/>
    </source>
</evidence>
<keyword evidence="2" id="KW-1185">Reference proteome</keyword>
<name>A0AAV7E7M9_ARIFI</name>
<proteinExistence type="predicted"/>
<dbReference type="EMBL" id="JAINDJ010000006">
    <property type="protein sequence ID" value="KAG9444703.1"/>
    <property type="molecule type" value="Genomic_DNA"/>
</dbReference>